<dbReference type="PANTHER" id="PTHR20854">
    <property type="entry name" value="INOSITOL MONOPHOSPHATASE"/>
    <property type="match status" value="1"/>
</dbReference>
<dbReference type="Proteomes" id="UP000199113">
    <property type="component" value="Unassembled WGS sequence"/>
</dbReference>
<evidence type="ECO:0000313" key="2">
    <source>
        <dbReference type="EMBL" id="SFB28346.1"/>
    </source>
</evidence>
<sequence>MEVTSGARLAPSTQDGRTHVHTTAVRLGLRARHGHAWFDGAVIADMSDADVALAAARAGAAALMDRYGSALTQQFKTGTDFATEADLASERAILQVIGSTRPQDGFVGEELGQVGATDRARVWRVDPLCGTVNYAAMTPHFSVNVALRHGGATTAAAVAHPPSGEVYCSGADGFTIEGRDTVGPAAHNRIVDINADGPLDRPFVGAQLAADPDLRAHFSPRIESTTLALAWVATGQRLGYVTDGHHQDSVHFSAGLAICEAAGCTVTDFDGGPVHSGPGSLPPPIRRPTQP</sequence>
<accession>A0A1I0ZTC0</accession>
<reference evidence="2" key="1">
    <citation type="submission" date="2016-10" db="EMBL/GenBank/DDBJ databases">
        <authorList>
            <person name="de Groot N.N."/>
        </authorList>
    </citation>
    <scope>NUCLEOTIDE SEQUENCE [LARGE SCALE GENOMIC DNA]</scope>
    <source>
        <strain evidence="2">CGMCC 1.10697</strain>
    </source>
</reference>
<dbReference type="Pfam" id="PF00459">
    <property type="entry name" value="Inositol_P"/>
    <property type="match status" value="1"/>
</dbReference>
<dbReference type="SUPFAM" id="SSF56655">
    <property type="entry name" value="Carbohydrate phosphatase"/>
    <property type="match status" value="1"/>
</dbReference>
<organism evidence="2 3">
    <name type="scientific">Nocardioides alpinus</name>
    <dbReference type="NCBI Taxonomy" id="748909"/>
    <lineage>
        <taxon>Bacteria</taxon>
        <taxon>Bacillati</taxon>
        <taxon>Actinomycetota</taxon>
        <taxon>Actinomycetes</taxon>
        <taxon>Propionibacteriales</taxon>
        <taxon>Nocardioidaceae</taxon>
        <taxon>Nocardioides</taxon>
    </lineage>
</organism>
<dbReference type="PRINTS" id="PR00377">
    <property type="entry name" value="IMPHPHTASES"/>
</dbReference>
<dbReference type="Gene3D" id="3.30.540.10">
    <property type="entry name" value="Fructose-1,6-Bisphosphatase, subunit A, domain 1"/>
    <property type="match status" value="1"/>
</dbReference>
<dbReference type="PANTHER" id="PTHR20854:SF4">
    <property type="entry name" value="INOSITOL-1-MONOPHOSPHATASE-RELATED"/>
    <property type="match status" value="1"/>
</dbReference>
<dbReference type="GO" id="GO:0008934">
    <property type="term" value="F:inositol monophosphate 1-phosphatase activity"/>
    <property type="evidence" value="ECO:0007669"/>
    <property type="project" value="TreeGrafter"/>
</dbReference>
<dbReference type="GO" id="GO:0046872">
    <property type="term" value="F:metal ion binding"/>
    <property type="evidence" value="ECO:0007669"/>
    <property type="project" value="UniProtKB-KW"/>
</dbReference>
<dbReference type="AlphaFoldDB" id="A0A1I0ZTC0"/>
<dbReference type="Gene3D" id="3.40.190.80">
    <property type="match status" value="1"/>
</dbReference>
<protein>
    <submittedName>
        <fullName evidence="2">Myo-inositol-1(Or 4)-monophosphatase</fullName>
    </submittedName>
</protein>
<keyword evidence="1" id="KW-0479">Metal-binding</keyword>
<dbReference type="EMBL" id="FOKC01000006">
    <property type="protein sequence ID" value="SFB28346.1"/>
    <property type="molecule type" value="Genomic_DNA"/>
</dbReference>
<feature type="binding site" evidence="1">
    <location>
        <position position="126"/>
    </location>
    <ligand>
        <name>Mg(2+)</name>
        <dbReference type="ChEBI" id="CHEBI:18420"/>
        <label>1</label>
        <note>catalytic</note>
    </ligand>
</feature>
<dbReference type="GO" id="GO:0006020">
    <property type="term" value="P:inositol metabolic process"/>
    <property type="evidence" value="ECO:0007669"/>
    <property type="project" value="TreeGrafter"/>
</dbReference>
<dbReference type="STRING" id="748909.SAMN05192575_106183"/>
<evidence type="ECO:0000313" key="3">
    <source>
        <dbReference type="Proteomes" id="UP000199113"/>
    </source>
</evidence>
<comment type="cofactor">
    <cofactor evidence="1">
        <name>Mg(2+)</name>
        <dbReference type="ChEBI" id="CHEBI:18420"/>
    </cofactor>
</comment>
<evidence type="ECO:0000256" key="1">
    <source>
        <dbReference type="PIRSR" id="PIRSR600760-2"/>
    </source>
</evidence>
<dbReference type="GO" id="GO:0007165">
    <property type="term" value="P:signal transduction"/>
    <property type="evidence" value="ECO:0007669"/>
    <property type="project" value="TreeGrafter"/>
</dbReference>
<dbReference type="CDD" id="cd01637">
    <property type="entry name" value="IMPase_like"/>
    <property type="match status" value="1"/>
</dbReference>
<name>A0A1I0ZTC0_9ACTN</name>
<keyword evidence="1" id="KW-0460">Magnesium</keyword>
<proteinExistence type="predicted"/>
<gene>
    <name evidence="2" type="ORF">SAMN05192575_106183</name>
</gene>
<feature type="binding site" evidence="1">
    <location>
        <position position="128"/>
    </location>
    <ligand>
        <name>Mg(2+)</name>
        <dbReference type="ChEBI" id="CHEBI:18420"/>
        <label>1</label>
        <note>catalytic</note>
    </ligand>
</feature>
<feature type="binding site" evidence="1">
    <location>
        <position position="109"/>
    </location>
    <ligand>
        <name>Mg(2+)</name>
        <dbReference type="ChEBI" id="CHEBI:18420"/>
        <label>1</label>
        <note>catalytic</note>
    </ligand>
</feature>
<dbReference type="InterPro" id="IPR000760">
    <property type="entry name" value="Inositol_monophosphatase-like"/>
</dbReference>